<reference evidence="1 2" key="1">
    <citation type="submission" date="2014-09" db="EMBL/GenBank/DDBJ databases">
        <authorList>
            <person name="Ellenberger Sabrina"/>
        </authorList>
    </citation>
    <scope>NUCLEOTIDE SEQUENCE [LARGE SCALE GENOMIC DNA]</scope>
    <source>
        <strain evidence="1 2">CBS 412.66</strain>
    </source>
</reference>
<accession>A0A0B7MZD7</accession>
<dbReference type="OrthoDB" id="2448606at2759"/>
<evidence type="ECO:0000313" key="2">
    <source>
        <dbReference type="Proteomes" id="UP000054107"/>
    </source>
</evidence>
<proteinExistence type="predicted"/>
<protein>
    <submittedName>
        <fullName evidence="1">Uncharacterized protein</fullName>
    </submittedName>
</protein>
<evidence type="ECO:0000313" key="1">
    <source>
        <dbReference type="EMBL" id="CEP11401.1"/>
    </source>
</evidence>
<dbReference type="Proteomes" id="UP000054107">
    <property type="component" value="Unassembled WGS sequence"/>
</dbReference>
<keyword evidence="2" id="KW-1185">Reference proteome</keyword>
<organism evidence="1 2">
    <name type="scientific">Parasitella parasitica</name>
    <dbReference type="NCBI Taxonomy" id="35722"/>
    <lineage>
        <taxon>Eukaryota</taxon>
        <taxon>Fungi</taxon>
        <taxon>Fungi incertae sedis</taxon>
        <taxon>Mucoromycota</taxon>
        <taxon>Mucoromycotina</taxon>
        <taxon>Mucoromycetes</taxon>
        <taxon>Mucorales</taxon>
        <taxon>Mucorineae</taxon>
        <taxon>Mucoraceae</taxon>
        <taxon>Parasitella</taxon>
    </lineage>
</organism>
<dbReference type="EMBL" id="LN726131">
    <property type="protein sequence ID" value="CEP11401.1"/>
    <property type="molecule type" value="Genomic_DNA"/>
</dbReference>
<dbReference type="AlphaFoldDB" id="A0A0B7MZD7"/>
<gene>
    <name evidence="1" type="primary">PARPA_05237.1 scaffold 16736</name>
</gene>
<sequence length="144" mass="16409">MDPTYTDICETTLITRYVLPAIQHLFDRDIRLEFTFTEPADNYNREVGFTGRPDCIITIFPHQTDNGVNVGFGEVKKNPIAGDHHLVNLDLVRLATLGKNTINERVLLFAPSKFTICTILELIFAVLKLINHHTNRDKMHIGHP</sequence>
<name>A0A0B7MZD7_9FUNG</name>